<organism evidence="1 2">
    <name type="scientific">Parelaphostrongylus tenuis</name>
    <name type="common">Meningeal worm</name>
    <dbReference type="NCBI Taxonomy" id="148309"/>
    <lineage>
        <taxon>Eukaryota</taxon>
        <taxon>Metazoa</taxon>
        <taxon>Ecdysozoa</taxon>
        <taxon>Nematoda</taxon>
        <taxon>Chromadorea</taxon>
        <taxon>Rhabditida</taxon>
        <taxon>Rhabditina</taxon>
        <taxon>Rhabditomorpha</taxon>
        <taxon>Strongyloidea</taxon>
        <taxon>Metastrongylidae</taxon>
        <taxon>Parelaphostrongylus</taxon>
    </lineage>
</organism>
<proteinExistence type="predicted"/>
<comment type="caution">
    <text evidence="1">The sequence shown here is derived from an EMBL/GenBank/DDBJ whole genome shotgun (WGS) entry which is preliminary data.</text>
</comment>
<evidence type="ECO:0000313" key="2">
    <source>
        <dbReference type="Proteomes" id="UP001196413"/>
    </source>
</evidence>
<evidence type="ECO:0000313" key="1">
    <source>
        <dbReference type="EMBL" id="KAJ1366598.1"/>
    </source>
</evidence>
<dbReference type="AlphaFoldDB" id="A0AAD5QZ58"/>
<protein>
    <submittedName>
        <fullName evidence="1">Uncharacterized protein</fullName>
    </submittedName>
</protein>
<reference evidence="1" key="1">
    <citation type="submission" date="2021-06" db="EMBL/GenBank/DDBJ databases">
        <title>Parelaphostrongylus tenuis whole genome reference sequence.</title>
        <authorList>
            <person name="Garwood T.J."/>
            <person name="Larsen P.A."/>
            <person name="Fountain-Jones N.M."/>
            <person name="Garbe J.R."/>
            <person name="Macchietto M.G."/>
            <person name="Kania S.A."/>
            <person name="Gerhold R.W."/>
            <person name="Richards J.E."/>
            <person name="Wolf T.M."/>
        </authorList>
    </citation>
    <scope>NUCLEOTIDE SEQUENCE</scope>
    <source>
        <strain evidence="1">MNPRO001-30</strain>
        <tissue evidence="1">Meninges</tissue>
    </source>
</reference>
<dbReference type="Proteomes" id="UP001196413">
    <property type="component" value="Unassembled WGS sequence"/>
</dbReference>
<dbReference type="EMBL" id="JAHQIW010005588">
    <property type="protein sequence ID" value="KAJ1366598.1"/>
    <property type="molecule type" value="Genomic_DNA"/>
</dbReference>
<keyword evidence="2" id="KW-1185">Reference proteome</keyword>
<accession>A0AAD5QZ58</accession>
<gene>
    <name evidence="1" type="ORF">KIN20_027290</name>
</gene>
<sequence length="92" mass="10459">MSYILRRNYANKFFDRAKASPPVPGLDVYEEGEARWKPIGNVVKKATLCAIVYAGKKLEHTHVKKAKLTLENSNLASEFLNVALMDRSREYS</sequence>
<name>A0AAD5QZ58_PARTN</name>